<dbReference type="EMBL" id="JAVHJL010000001">
    <property type="protein sequence ID" value="KAK6511231.1"/>
    <property type="molecule type" value="Genomic_DNA"/>
</dbReference>
<gene>
    <name evidence="1" type="ORF">TWF481_000153</name>
</gene>
<comment type="caution">
    <text evidence="1">The sequence shown here is derived from an EMBL/GenBank/DDBJ whole genome shotgun (WGS) entry which is preliminary data.</text>
</comment>
<protein>
    <submittedName>
        <fullName evidence="1">Uncharacterized protein</fullName>
    </submittedName>
</protein>
<evidence type="ECO:0000313" key="1">
    <source>
        <dbReference type="EMBL" id="KAK6511231.1"/>
    </source>
</evidence>
<accession>A0AAV9WSH0</accession>
<organism evidence="1 2">
    <name type="scientific">Arthrobotrys musiformis</name>
    <dbReference type="NCBI Taxonomy" id="47236"/>
    <lineage>
        <taxon>Eukaryota</taxon>
        <taxon>Fungi</taxon>
        <taxon>Dikarya</taxon>
        <taxon>Ascomycota</taxon>
        <taxon>Pezizomycotina</taxon>
        <taxon>Orbiliomycetes</taxon>
        <taxon>Orbiliales</taxon>
        <taxon>Orbiliaceae</taxon>
        <taxon>Arthrobotrys</taxon>
    </lineage>
</organism>
<name>A0AAV9WSH0_9PEZI</name>
<sequence length="93" mass="10041">MNGQVDPFAEFIDSLGSLPDALNIDLNALIQNQPPGARVHTWGDNLVHAANEGDLNGNSDAHPRDENVFDDLPYSASFPEDIDITAFHASPTI</sequence>
<evidence type="ECO:0000313" key="2">
    <source>
        <dbReference type="Proteomes" id="UP001370758"/>
    </source>
</evidence>
<keyword evidence="2" id="KW-1185">Reference proteome</keyword>
<dbReference type="AlphaFoldDB" id="A0AAV9WSH0"/>
<reference evidence="1 2" key="1">
    <citation type="submission" date="2023-08" db="EMBL/GenBank/DDBJ databases">
        <authorList>
            <person name="Palmer J.M."/>
        </authorList>
    </citation>
    <scope>NUCLEOTIDE SEQUENCE [LARGE SCALE GENOMIC DNA]</scope>
    <source>
        <strain evidence="1 2">TWF481</strain>
    </source>
</reference>
<dbReference type="Proteomes" id="UP001370758">
    <property type="component" value="Unassembled WGS sequence"/>
</dbReference>
<proteinExistence type="predicted"/>